<reference evidence="2" key="2">
    <citation type="submission" date="2015-01" db="EMBL/GenBank/DDBJ databases">
        <title>Evolutionary Origins and Diversification of the Mycorrhizal Mutualists.</title>
        <authorList>
            <consortium name="DOE Joint Genome Institute"/>
            <consortium name="Mycorrhizal Genomics Consortium"/>
            <person name="Kohler A."/>
            <person name="Kuo A."/>
            <person name="Nagy L.G."/>
            <person name="Floudas D."/>
            <person name="Copeland A."/>
            <person name="Barry K.W."/>
            <person name="Cichocki N."/>
            <person name="Veneault-Fourrey C."/>
            <person name="LaButti K."/>
            <person name="Lindquist E.A."/>
            <person name="Lipzen A."/>
            <person name="Lundell T."/>
            <person name="Morin E."/>
            <person name="Murat C."/>
            <person name="Riley R."/>
            <person name="Ohm R."/>
            <person name="Sun H."/>
            <person name="Tunlid A."/>
            <person name="Henrissat B."/>
            <person name="Grigoriev I.V."/>
            <person name="Hibbett D.S."/>
            <person name="Martin F."/>
        </authorList>
    </citation>
    <scope>NUCLEOTIDE SEQUENCE [LARGE SCALE GENOMIC DNA]</scope>
    <source>
        <strain evidence="2">UH-Slu-Lm8-n1</strain>
    </source>
</reference>
<dbReference type="AlphaFoldDB" id="A0A0D0A206"/>
<dbReference type="Proteomes" id="UP000054485">
    <property type="component" value="Unassembled WGS sequence"/>
</dbReference>
<dbReference type="OrthoDB" id="119257at2759"/>
<feature type="non-terminal residue" evidence="1">
    <location>
        <position position="1"/>
    </location>
</feature>
<sequence length="96" mass="11156">LSAVIQGLLNESWTAQEQWNTLAIHFRCLDVTSQFELCMQLFAEKLKDPDDTPRYISTFEGTRCRFAEMSIVVTDDEMVFLILHGLLLTPEWVIFK</sequence>
<accession>A0A0D0A206</accession>
<reference evidence="1 2" key="1">
    <citation type="submission" date="2014-04" db="EMBL/GenBank/DDBJ databases">
        <authorList>
            <consortium name="DOE Joint Genome Institute"/>
            <person name="Kuo A."/>
            <person name="Ruytinx J."/>
            <person name="Rineau F."/>
            <person name="Colpaert J."/>
            <person name="Kohler A."/>
            <person name="Nagy L.G."/>
            <person name="Floudas D."/>
            <person name="Copeland A."/>
            <person name="Barry K.W."/>
            <person name="Cichocki N."/>
            <person name="Veneault-Fourrey C."/>
            <person name="LaButti K."/>
            <person name="Lindquist E.A."/>
            <person name="Lipzen A."/>
            <person name="Lundell T."/>
            <person name="Morin E."/>
            <person name="Murat C."/>
            <person name="Sun H."/>
            <person name="Tunlid A."/>
            <person name="Henrissat B."/>
            <person name="Grigoriev I.V."/>
            <person name="Hibbett D.S."/>
            <person name="Martin F."/>
            <person name="Nordberg H.P."/>
            <person name="Cantor M.N."/>
            <person name="Hua S.X."/>
        </authorList>
    </citation>
    <scope>NUCLEOTIDE SEQUENCE [LARGE SCALE GENOMIC DNA]</scope>
    <source>
        <strain evidence="1 2">UH-Slu-Lm8-n1</strain>
    </source>
</reference>
<dbReference type="HOGENOM" id="CLU_164201_0_0_1"/>
<organism evidence="1 2">
    <name type="scientific">Suillus luteus UH-Slu-Lm8-n1</name>
    <dbReference type="NCBI Taxonomy" id="930992"/>
    <lineage>
        <taxon>Eukaryota</taxon>
        <taxon>Fungi</taxon>
        <taxon>Dikarya</taxon>
        <taxon>Basidiomycota</taxon>
        <taxon>Agaricomycotina</taxon>
        <taxon>Agaricomycetes</taxon>
        <taxon>Agaricomycetidae</taxon>
        <taxon>Boletales</taxon>
        <taxon>Suillineae</taxon>
        <taxon>Suillaceae</taxon>
        <taxon>Suillus</taxon>
    </lineage>
</organism>
<dbReference type="STRING" id="930992.A0A0D0A206"/>
<dbReference type="InParanoid" id="A0A0D0A206"/>
<gene>
    <name evidence="1" type="ORF">CY34DRAFT_37464</name>
</gene>
<proteinExistence type="predicted"/>
<dbReference type="EMBL" id="KN836348">
    <property type="protein sequence ID" value="KIK32194.1"/>
    <property type="molecule type" value="Genomic_DNA"/>
</dbReference>
<evidence type="ECO:0000313" key="1">
    <source>
        <dbReference type="EMBL" id="KIK32194.1"/>
    </source>
</evidence>
<protein>
    <submittedName>
        <fullName evidence="1">Uncharacterized protein</fullName>
    </submittedName>
</protein>
<feature type="non-terminal residue" evidence="1">
    <location>
        <position position="96"/>
    </location>
</feature>
<name>A0A0D0A206_9AGAM</name>
<keyword evidence="2" id="KW-1185">Reference proteome</keyword>
<evidence type="ECO:0000313" key="2">
    <source>
        <dbReference type="Proteomes" id="UP000054485"/>
    </source>
</evidence>